<keyword evidence="4" id="KW-1185">Reference proteome</keyword>
<dbReference type="KEGG" id="ppsr:I6J18_08200"/>
<reference evidence="3 4" key="1">
    <citation type="submission" date="2021-01" db="EMBL/GenBank/DDBJ databases">
        <title>FDA dAtabase for Regulatory Grade micrObial Sequences (FDA-ARGOS): Supporting development and validation of Infectious Disease Dx tests.</title>
        <authorList>
            <person name="Nelson B."/>
            <person name="Plummer A."/>
            <person name="Tallon L."/>
            <person name="Sadzewicz L."/>
            <person name="Zhao X."/>
            <person name="Boylan J."/>
            <person name="Ott S."/>
            <person name="Bowen H."/>
            <person name="Vavikolanu K."/>
            <person name="Mehta A."/>
            <person name="Aluvathingal J."/>
            <person name="Nadendla S."/>
            <person name="Myers T."/>
            <person name="Yan Y."/>
            <person name="Sichtig H."/>
        </authorList>
    </citation>
    <scope>NUCLEOTIDE SEQUENCE [LARGE SCALE GENOMIC DNA]</scope>
    <source>
        <strain evidence="3 4">FDAARGOS_1161</strain>
    </source>
</reference>
<keyword evidence="1" id="KW-0378">Hydrolase</keyword>
<proteinExistence type="predicted"/>
<dbReference type="InterPro" id="IPR041796">
    <property type="entry name" value="Mre11_N"/>
</dbReference>
<dbReference type="InterPro" id="IPR014576">
    <property type="entry name" value="Pesterase_YhaO"/>
</dbReference>
<dbReference type="InterPro" id="IPR050535">
    <property type="entry name" value="DNA_Repair-Maintenance_Comp"/>
</dbReference>
<dbReference type="SUPFAM" id="SSF56300">
    <property type="entry name" value="Metallo-dependent phosphatases"/>
    <property type="match status" value="1"/>
</dbReference>
<dbReference type="GO" id="GO:0004527">
    <property type="term" value="F:exonuclease activity"/>
    <property type="evidence" value="ECO:0007669"/>
    <property type="project" value="UniProtKB-KW"/>
</dbReference>
<feature type="domain" description="Calcineurin-like phosphoesterase" evidence="2">
    <location>
        <begin position="4"/>
        <end position="198"/>
    </location>
</feature>
<dbReference type="AlphaFoldDB" id="A0A974NPT3"/>
<name>A0A974NPT3_PERPY</name>
<dbReference type="EMBL" id="CP068053">
    <property type="protein sequence ID" value="QQT01820.1"/>
    <property type="molecule type" value="Genomic_DNA"/>
</dbReference>
<accession>A0A974NPT3</accession>
<evidence type="ECO:0000256" key="1">
    <source>
        <dbReference type="ARBA" id="ARBA00022801"/>
    </source>
</evidence>
<organism evidence="3 4">
    <name type="scientific">Peribacillus psychrosaccharolyticus</name>
    <name type="common">Bacillus psychrosaccharolyticus</name>
    <dbReference type="NCBI Taxonomy" id="1407"/>
    <lineage>
        <taxon>Bacteria</taxon>
        <taxon>Bacillati</taxon>
        <taxon>Bacillota</taxon>
        <taxon>Bacilli</taxon>
        <taxon>Bacillales</taxon>
        <taxon>Bacillaceae</taxon>
        <taxon>Peribacillus</taxon>
    </lineage>
</organism>
<dbReference type="CDD" id="cd00840">
    <property type="entry name" value="MPP_Mre11_N"/>
    <property type="match status" value="1"/>
</dbReference>
<sequence length="422" mass="47763">MGFSFIHAADIHLDSPLRGLEQYDGAPAEKIRNATREAFVNLVDAAVSRKAAFVLLAGDLYDGDWKDYNTGLFFVSQMTILQQKNIPVFLIRGNHDAASQISKQLKLPSNVYELSSKKPETVLLENLNTAIHGQSYSTRAVTDNMALQYPPPIETYFNIGLLHTSASGREGHERYAPCSLRDLTACGYDYWALGHVHQREQLLEKPYILFPGNIQGRHIKETGSKGCSYVTVSDGEIESVEHIELDVLRWEMCEVDAGSEVGDIHALLEKARMVLESVFEKADGRFLAVRFKFTGVSVIHHQLLTETEHVINNLRALALEVSQGDIWIEKVKIETSGLTSLEELRSEHTPLAGILDYLREIQEDDTVISELLDEFTELQNTLPHELRQMERGVDYTNPFLLKQRFKEVEDVIITYLTKEESR</sequence>
<gene>
    <name evidence="3" type="ORF">I6J18_08200</name>
</gene>
<evidence type="ECO:0000259" key="2">
    <source>
        <dbReference type="Pfam" id="PF00149"/>
    </source>
</evidence>
<dbReference type="InterPro" id="IPR029052">
    <property type="entry name" value="Metallo-depent_PP-like"/>
</dbReference>
<dbReference type="Pfam" id="PF00149">
    <property type="entry name" value="Metallophos"/>
    <property type="match status" value="1"/>
</dbReference>
<protein>
    <submittedName>
        <fullName evidence="3">DNA repair exonuclease</fullName>
    </submittedName>
</protein>
<dbReference type="InterPro" id="IPR004843">
    <property type="entry name" value="Calcineurin-like_PHP"/>
</dbReference>
<dbReference type="PANTHER" id="PTHR30337">
    <property type="entry name" value="COMPONENT OF ATP-DEPENDENT DSDNA EXONUCLEASE"/>
    <property type="match status" value="1"/>
</dbReference>
<dbReference type="PIRSF" id="PIRSF033091">
    <property type="entry name" value="Pesterase_YhaO"/>
    <property type="match status" value="1"/>
</dbReference>
<dbReference type="Proteomes" id="UP000595254">
    <property type="component" value="Chromosome"/>
</dbReference>
<evidence type="ECO:0000313" key="3">
    <source>
        <dbReference type="EMBL" id="QQT01820.1"/>
    </source>
</evidence>
<keyword evidence="3" id="KW-0540">Nuclease</keyword>
<dbReference type="PANTHER" id="PTHR30337:SF7">
    <property type="entry name" value="PHOSPHOESTERASE"/>
    <property type="match status" value="1"/>
</dbReference>
<evidence type="ECO:0000313" key="4">
    <source>
        <dbReference type="Proteomes" id="UP000595254"/>
    </source>
</evidence>
<dbReference type="Gene3D" id="3.60.21.10">
    <property type="match status" value="1"/>
</dbReference>
<dbReference type="RefSeq" id="WP_040374082.1">
    <property type="nucleotide sequence ID" value="NZ_CP068053.1"/>
</dbReference>
<keyword evidence="3" id="KW-0269">Exonuclease</keyword>